<dbReference type="EMBL" id="BAABHK010000005">
    <property type="protein sequence ID" value="GAA4627932.1"/>
    <property type="molecule type" value="Genomic_DNA"/>
</dbReference>
<sequence>MHTVSLWSRYVVAVNLAEWARAQGISPCAAYRWFRHGTLPVPVQRVGPRTIWMNVDVGAAPDAMVGIGLYARVSSHDHKPDLECQVAGLSQWAAKRGRRIARLECEIALGVNGSGSKARRLPADPDVTTIVVEHEGRLGGVNVELAEAALVANGRRLVAGDDGEVVGDLVRDMGQAPACLCARRYGRRSARDRARTAVDAARHG</sequence>
<organism evidence="1 2">
    <name type="scientific">Actinoallomurus vinaceus</name>
    <dbReference type="NCBI Taxonomy" id="1080074"/>
    <lineage>
        <taxon>Bacteria</taxon>
        <taxon>Bacillati</taxon>
        <taxon>Actinomycetota</taxon>
        <taxon>Actinomycetes</taxon>
        <taxon>Streptosporangiales</taxon>
        <taxon>Thermomonosporaceae</taxon>
        <taxon>Actinoallomurus</taxon>
    </lineage>
</organism>
<dbReference type="PANTHER" id="PTHR36172">
    <property type="match status" value="1"/>
</dbReference>
<dbReference type="InterPro" id="IPR051491">
    <property type="entry name" value="Recombinase/Transposase-rel"/>
</dbReference>
<dbReference type="SUPFAM" id="SSF53041">
    <property type="entry name" value="Resolvase-like"/>
    <property type="match status" value="1"/>
</dbReference>
<protein>
    <submittedName>
        <fullName evidence="1">IS607-like element IS1535 family transposase</fullName>
    </submittedName>
</protein>
<dbReference type="InterPro" id="IPR036162">
    <property type="entry name" value="Resolvase-like_N_sf"/>
</dbReference>
<accession>A0ABP8UAS2</accession>
<name>A0ABP8UAS2_9ACTN</name>
<evidence type="ECO:0000313" key="2">
    <source>
        <dbReference type="Proteomes" id="UP001501442"/>
    </source>
</evidence>
<keyword evidence="2" id="KW-1185">Reference proteome</keyword>
<gene>
    <name evidence="1" type="ORF">GCM10023196_042210</name>
</gene>
<dbReference type="PANTHER" id="PTHR36172:SF1">
    <property type="entry name" value="RESOLVASE-RELATED"/>
    <property type="match status" value="1"/>
</dbReference>
<evidence type="ECO:0000313" key="1">
    <source>
        <dbReference type="EMBL" id="GAA4627932.1"/>
    </source>
</evidence>
<dbReference type="Gene3D" id="3.40.50.1390">
    <property type="entry name" value="Resolvase, N-terminal catalytic domain"/>
    <property type="match status" value="1"/>
</dbReference>
<comment type="caution">
    <text evidence="1">The sequence shown here is derived from an EMBL/GenBank/DDBJ whole genome shotgun (WGS) entry which is preliminary data.</text>
</comment>
<proteinExistence type="predicted"/>
<dbReference type="Proteomes" id="UP001501442">
    <property type="component" value="Unassembled WGS sequence"/>
</dbReference>
<reference evidence="2" key="1">
    <citation type="journal article" date="2019" name="Int. J. Syst. Evol. Microbiol.">
        <title>The Global Catalogue of Microorganisms (GCM) 10K type strain sequencing project: providing services to taxonomists for standard genome sequencing and annotation.</title>
        <authorList>
            <consortium name="The Broad Institute Genomics Platform"/>
            <consortium name="The Broad Institute Genome Sequencing Center for Infectious Disease"/>
            <person name="Wu L."/>
            <person name="Ma J."/>
        </authorList>
    </citation>
    <scope>NUCLEOTIDE SEQUENCE [LARGE SCALE GENOMIC DNA]</scope>
    <source>
        <strain evidence="2">JCM 17939</strain>
    </source>
</reference>